<feature type="domain" description="ABC transporter" evidence="10">
    <location>
        <begin position="41"/>
        <end position="287"/>
    </location>
</feature>
<feature type="transmembrane region" description="Helical" evidence="9">
    <location>
        <begin position="429"/>
        <end position="450"/>
    </location>
</feature>
<dbReference type="InterPro" id="IPR003593">
    <property type="entry name" value="AAA+_ATPase"/>
</dbReference>
<feature type="transmembrane region" description="Helical" evidence="9">
    <location>
        <begin position="507"/>
        <end position="530"/>
    </location>
</feature>
<dbReference type="Pfam" id="PF00005">
    <property type="entry name" value="ABC_tran"/>
    <property type="match status" value="1"/>
</dbReference>
<feature type="transmembrane region" description="Helical" evidence="9">
    <location>
        <begin position="471"/>
        <end position="495"/>
    </location>
</feature>
<name>A0A9N7NWD9_STRHE</name>
<dbReference type="OrthoDB" id="66620at2759"/>
<dbReference type="PANTHER" id="PTHR48041">
    <property type="entry name" value="ABC TRANSPORTER G FAMILY MEMBER 28"/>
    <property type="match status" value="1"/>
</dbReference>
<comment type="subcellular location">
    <subcellularLocation>
        <location evidence="1">Membrane</location>
        <topology evidence="1">Multi-pass membrane protein</topology>
    </subcellularLocation>
</comment>
<dbReference type="InterPro" id="IPR043926">
    <property type="entry name" value="ABCG_dom"/>
</dbReference>
<evidence type="ECO:0000256" key="3">
    <source>
        <dbReference type="ARBA" id="ARBA00022448"/>
    </source>
</evidence>
<evidence type="ECO:0000256" key="1">
    <source>
        <dbReference type="ARBA" id="ARBA00004141"/>
    </source>
</evidence>
<protein>
    <submittedName>
        <fullName evidence="11">ABC transporter G family member 14</fullName>
    </submittedName>
</protein>
<evidence type="ECO:0000313" key="12">
    <source>
        <dbReference type="Proteomes" id="UP001153555"/>
    </source>
</evidence>
<dbReference type="InterPro" id="IPR050352">
    <property type="entry name" value="ABCG_transporters"/>
</dbReference>
<dbReference type="Proteomes" id="UP001153555">
    <property type="component" value="Unassembled WGS sequence"/>
</dbReference>
<dbReference type="GO" id="GO:0005524">
    <property type="term" value="F:ATP binding"/>
    <property type="evidence" value="ECO:0007669"/>
    <property type="project" value="UniProtKB-KW"/>
</dbReference>
<evidence type="ECO:0000256" key="9">
    <source>
        <dbReference type="SAM" id="Phobius"/>
    </source>
</evidence>
<accession>A0A9N7NWD9</accession>
<keyword evidence="7 9" id="KW-1133">Transmembrane helix</keyword>
<comment type="caution">
    <text evidence="11">The sequence shown here is derived from an EMBL/GenBank/DDBJ whole genome shotgun (WGS) entry which is preliminary data.</text>
</comment>
<dbReference type="InterPro" id="IPR027417">
    <property type="entry name" value="P-loop_NTPase"/>
</dbReference>
<dbReference type="GO" id="GO:0140359">
    <property type="term" value="F:ABC-type transporter activity"/>
    <property type="evidence" value="ECO:0007669"/>
    <property type="project" value="InterPro"/>
</dbReference>
<keyword evidence="3" id="KW-0813">Transport</keyword>
<keyword evidence="4 9" id="KW-0812">Transmembrane</keyword>
<dbReference type="PROSITE" id="PS00211">
    <property type="entry name" value="ABC_TRANSPORTER_1"/>
    <property type="match status" value="1"/>
</dbReference>
<dbReference type="Pfam" id="PF19055">
    <property type="entry name" value="ABC2_membrane_7"/>
    <property type="match status" value="1"/>
</dbReference>
<keyword evidence="5" id="KW-0547">Nucleotide-binding</keyword>
<dbReference type="GO" id="GO:0016887">
    <property type="term" value="F:ATP hydrolysis activity"/>
    <property type="evidence" value="ECO:0007669"/>
    <property type="project" value="InterPro"/>
</dbReference>
<reference evidence="11" key="1">
    <citation type="submission" date="2019-12" db="EMBL/GenBank/DDBJ databases">
        <authorList>
            <person name="Scholes J."/>
        </authorList>
    </citation>
    <scope>NUCLEOTIDE SEQUENCE</scope>
</reference>
<dbReference type="Pfam" id="PF01061">
    <property type="entry name" value="ABC2_membrane"/>
    <property type="match status" value="1"/>
</dbReference>
<evidence type="ECO:0000313" key="11">
    <source>
        <dbReference type="EMBL" id="CAA0838280.1"/>
    </source>
</evidence>
<dbReference type="FunFam" id="3.40.50.300:FF:000337">
    <property type="entry name" value="ABC transporter G family member 22"/>
    <property type="match status" value="1"/>
</dbReference>
<feature type="transmembrane region" description="Helical" evidence="9">
    <location>
        <begin position="399"/>
        <end position="417"/>
    </location>
</feature>
<dbReference type="InterPro" id="IPR017871">
    <property type="entry name" value="ABC_transporter-like_CS"/>
</dbReference>
<dbReference type="AlphaFoldDB" id="A0A9N7NWD9"/>
<feature type="transmembrane region" description="Helical" evidence="9">
    <location>
        <begin position="537"/>
        <end position="556"/>
    </location>
</feature>
<dbReference type="Gene3D" id="3.40.50.300">
    <property type="entry name" value="P-loop containing nucleotide triphosphate hydrolases"/>
    <property type="match status" value="1"/>
</dbReference>
<keyword evidence="12" id="KW-1185">Reference proteome</keyword>
<evidence type="ECO:0000256" key="8">
    <source>
        <dbReference type="ARBA" id="ARBA00023136"/>
    </source>
</evidence>
<feature type="transmembrane region" description="Helical" evidence="9">
    <location>
        <begin position="614"/>
        <end position="637"/>
    </location>
</feature>
<dbReference type="PANTHER" id="PTHR48041:SF111">
    <property type="entry name" value="ABC TRANSPORTER G FAMILY MEMBER 14"/>
    <property type="match status" value="1"/>
</dbReference>
<sequence>MPLMLAVRQPDDDARELGRAPDDFLPNSKSYQHPVSYPITLKFESIVYKVNLKTSIESTKTILDGVSGLVGPGELLAMLGPSGSGKTTLLTALGGRRLTGSLSGRVIYNRLPFSGRVRRRTGFVAQDDVLYPNLTVFETLLFTALLRLPESLTRAEKARHVEEVVLVLGLSGCADGLVGGPFLRGISGGERKRVSIGQEMLVNPSLLLLDEPTSGLDSTGAYQIVGTLRELARAGGRTVITTIHQPSSRVYYMFDKVLVLSMGRPVYYGPGPNAMEYFESIGLSPSVSVNPADFMLDLANGLRPESQHAPEVGDGSEKDPTESLRDFLVTCYKRNIGERLKVELRGSGSGSGADFDTDEYPSDDPASLPEKWCTSWWHQFKILLVRGLHERRFEAVNKLRVFQVLSVAILGGLLWWRTPPSKIDEQVSLMFFFSVFWGFYPLYNAVFTYPQERAMLVKERSSGMYRLSAYFAARAVSDLPMDLALPTAFTCILYWMGGLKSDPRAFILSLLVVLFGVLVAQSLGLAFGALLMDVKQAATLASVTTVVFSVAGGYYVRKIPIFIVWLKYASFSYYFYKLLLGIQYDEDDYYECGAGKGECRVWEHPAIKSIGLRYLWVDVTAMVVMLVVYRLAAYLGLRRVK</sequence>
<keyword evidence="8 9" id="KW-0472">Membrane</keyword>
<dbReference type="SUPFAM" id="SSF52540">
    <property type="entry name" value="P-loop containing nucleoside triphosphate hydrolases"/>
    <property type="match status" value="1"/>
</dbReference>
<gene>
    <name evidence="11" type="ORF">SHERM_04888</name>
</gene>
<evidence type="ECO:0000256" key="7">
    <source>
        <dbReference type="ARBA" id="ARBA00022989"/>
    </source>
</evidence>
<comment type="similarity">
    <text evidence="2">Belongs to the ABC transporter superfamily. ABCG family. Eye pigment precursor importer (TC 3.A.1.204) subfamily.</text>
</comment>
<dbReference type="InterPro" id="IPR003439">
    <property type="entry name" value="ABC_transporter-like_ATP-bd"/>
</dbReference>
<dbReference type="CDD" id="cd03213">
    <property type="entry name" value="ABCG_EPDR"/>
    <property type="match status" value="1"/>
</dbReference>
<dbReference type="GO" id="GO:0005886">
    <property type="term" value="C:plasma membrane"/>
    <property type="evidence" value="ECO:0007669"/>
    <property type="project" value="TreeGrafter"/>
</dbReference>
<evidence type="ECO:0000256" key="4">
    <source>
        <dbReference type="ARBA" id="ARBA00022692"/>
    </source>
</evidence>
<evidence type="ECO:0000259" key="10">
    <source>
        <dbReference type="PROSITE" id="PS50893"/>
    </source>
</evidence>
<dbReference type="SMART" id="SM00382">
    <property type="entry name" value="AAA"/>
    <property type="match status" value="1"/>
</dbReference>
<dbReference type="InterPro" id="IPR013525">
    <property type="entry name" value="ABC2_TM"/>
</dbReference>
<dbReference type="PROSITE" id="PS50893">
    <property type="entry name" value="ABC_TRANSPORTER_2"/>
    <property type="match status" value="1"/>
</dbReference>
<evidence type="ECO:0000256" key="2">
    <source>
        <dbReference type="ARBA" id="ARBA00005814"/>
    </source>
</evidence>
<organism evidence="11 12">
    <name type="scientific">Striga hermonthica</name>
    <name type="common">Purple witchweed</name>
    <name type="synonym">Buchnera hermonthica</name>
    <dbReference type="NCBI Taxonomy" id="68872"/>
    <lineage>
        <taxon>Eukaryota</taxon>
        <taxon>Viridiplantae</taxon>
        <taxon>Streptophyta</taxon>
        <taxon>Embryophyta</taxon>
        <taxon>Tracheophyta</taxon>
        <taxon>Spermatophyta</taxon>
        <taxon>Magnoliopsida</taxon>
        <taxon>eudicotyledons</taxon>
        <taxon>Gunneridae</taxon>
        <taxon>Pentapetalae</taxon>
        <taxon>asterids</taxon>
        <taxon>lamiids</taxon>
        <taxon>Lamiales</taxon>
        <taxon>Orobanchaceae</taxon>
        <taxon>Buchnereae</taxon>
        <taxon>Striga</taxon>
    </lineage>
</organism>
<evidence type="ECO:0000256" key="5">
    <source>
        <dbReference type="ARBA" id="ARBA00022741"/>
    </source>
</evidence>
<evidence type="ECO:0000256" key="6">
    <source>
        <dbReference type="ARBA" id="ARBA00022840"/>
    </source>
</evidence>
<dbReference type="EMBL" id="CACSLK010030875">
    <property type="protein sequence ID" value="CAA0838280.1"/>
    <property type="molecule type" value="Genomic_DNA"/>
</dbReference>
<proteinExistence type="inferred from homology"/>
<keyword evidence="6" id="KW-0067">ATP-binding</keyword>